<dbReference type="Proteomes" id="UP000318571">
    <property type="component" value="Chromosome 10"/>
</dbReference>
<dbReference type="SMART" id="SM00780">
    <property type="entry name" value="PIG-X"/>
    <property type="match status" value="1"/>
</dbReference>
<dbReference type="GO" id="GO:0005789">
    <property type="term" value="C:endoplasmic reticulum membrane"/>
    <property type="evidence" value="ECO:0007669"/>
    <property type="project" value="UniProtKB-SubCell"/>
</dbReference>
<dbReference type="InterPro" id="IPR013233">
    <property type="entry name" value="PIG-X/PBN1"/>
</dbReference>
<reference evidence="12 13" key="1">
    <citation type="journal article" date="2018" name="Nat. Ecol. Evol.">
        <title>Genomic signatures of mitonuclear coevolution across populations of Tigriopus californicus.</title>
        <authorList>
            <person name="Barreto F.S."/>
            <person name="Watson E.T."/>
            <person name="Lima T.G."/>
            <person name="Willett C.S."/>
            <person name="Edmands S."/>
            <person name="Li W."/>
            <person name="Burton R.S."/>
        </authorList>
    </citation>
    <scope>NUCLEOTIDE SEQUENCE [LARGE SCALE GENOMIC DNA]</scope>
    <source>
        <strain evidence="12 13">San Diego</strain>
    </source>
</reference>
<evidence type="ECO:0000256" key="1">
    <source>
        <dbReference type="ARBA" id="ARBA00004389"/>
    </source>
</evidence>
<name>A0A553NBL4_TIGCA</name>
<evidence type="ECO:0000256" key="10">
    <source>
        <dbReference type="RuleBase" id="RU366056"/>
    </source>
</evidence>
<evidence type="ECO:0000256" key="3">
    <source>
        <dbReference type="ARBA" id="ARBA00010345"/>
    </source>
</evidence>
<dbReference type="InterPro" id="IPR040039">
    <property type="entry name" value="PIGX"/>
</dbReference>
<evidence type="ECO:0000256" key="6">
    <source>
        <dbReference type="ARBA" id="ARBA00022824"/>
    </source>
</evidence>
<keyword evidence="5 10" id="KW-0812">Transmembrane</keyword>
<keyword evidence="13" id="KW-1185">Reference proteome</keyword>
<keyword evidence="6 10" id="KW-0256">Endoplasmic reticulum</keyword>
<evidence type="ECO:0000256" key="4">
    <source>
        <dbReference type="ARBA" id="ARBA00022502"/>
    </source>
</evidence>
<comment type="subcellular location">
    <subcellularLocation>
        <location evidence="1 10">Endoplasmic reticulum membrane</location>
        <topology evidence="1 10">Single-pass membrane protein</topology>
    </subcellularLocation>
</comment>
<accession>A0A553NBL4</accession>
<dbReference type="AlphaFoldDB" id="A0A553NBL4"/>
<comment type="caution">
    <text evidence="12">The sequence shown here is derived from an EMBL/GenBank/DDBJ whole genome shotgun (WGS) entry which is preliminary data.</text>
</comment>
<keyword evidence="9" id="KW-0325">Glycoprotein</keyword>
<dbReference type="STRING" id="6832.A0A553NBL4"/>
<evidence type="ECO:0000256" key="9">
    <source>
        <dbReference type="ARBA" id="ARBA00023180"/>
    </source>
</evidence>
<sequence>MLSAHGPASLIRTSRKSPSRIHPRVRAGQGICIGVLAALMALSPPRGVGAREYVQGMSSHYSHCPFLDGIYTSVMRRIFNPGLHKALLSEIEVMLTTSILPDVCQLVVEETLPSGMYVDTDELRDLAEAKGLRTFVPVPVDVEKPEFQADAFRMYVFRDLQIQENLRLTQVEVPVHLRYHTPRPPTPDEERRGLAPSAIVKLQNPRLFLSCRGDHLAQHCPDRTVTSYCDASGTSKCEYLHLPYKINVNAVEVSVPVGNEDHGSTVVGITTFIVSGGTIYLIIALLRAPEIKVKID</sequence>
<dbReference type="GO" id="GO:0006506">
    <property type="term" value="P:GPI anchor biosynthetic process"/>
    <property type="evidence" value="ECO:0007669"/>
    <property type="project" value="UniProtKB-UniPathway"/>
</dbReference>
<evidence type="ECO:0000256" key="2">
    <source>
        <dbReference type="ARBA" id="ARBA00004687"/>
    </source>
</evidence>
<evidence type="ECO:0000313" key="12">
    <source>
        <dbReference type="EMBL" id="TRY62805.1"/>
    </source>
</evidence>
<protein>
    <recommendedName>
        <fullName evidence="10">Phosphatidylinositol-glycan biosynthesis class X protein</fullName>
    </recommendedName>
</protein>
<comment type="similarity">
    <text evidence="3 10">Belongs to the PIGX family.</text>
</comment>
<dbReference type="UniPathway" id="UPA00196"/>
<dbReference type="OrthoDB" id="5546453at2759"/>
<keyword evidence="4 10" id="KW-0337">GPI-anchor biosynthesis</keyword>
<feature type="transmembrane region" description="Helical" evidence="10">
    <location>
        <begin position="266"/>
        <end position="286"/>
    </location>
</feature>
<comment type="function">
    <text evidence="10">Stabilizing subunit of the glycosylphosphatidylinositol-mannosyltransferase I complex which catalyzes the transfer of the first mannose, via an alpha-1,4 bond from a dolichol-phosphate-mannose (Dol-P-Man) to the glucosaminyl acyl phosphatidylinositol (GlcN-(acyl)PI) intermediate to generate alpha-D-Man-(1-&gt;4)-alpha-D-GlcN-(1-&gt;6)-(1-radyl,2-acyl-sn-glycero-3-phospho)-2-acyl-inositol and participates in the sixth step of the glycosylphosphatidylinositol-anchor biosynthesis. Probably acts by stabilizing the mannosyltransferase PIGM.</text>
</comment>
<evidence type="ECO:0000313" key="13">
    <source>
        <dbReference type="Proteomes" id="UP000318571"/>
    </source>
</evidence>
<gene>
    <name evidence="12" type="ORF">TCAL_03635</name>
</gene>
<dbReference type="PANTHER" id="PTHR28650:SF1">
    <property type="entry name" value="PHOSPHATIDYLINOSITOL-GLYCAN BIOSYNTHESIS CLASS X PROTEIN"/>
    <property type="match status" value="1"/>
</dbReference>
<feature type="region of interest" description="Disordered" evidence="11">
    <location>
        <begin position="1"/>
        <end position="20"/>
    </location>
</feature>
<evidence type="ECO:0000256" key="7">
    <source>
        <dbReference type="ARBA" id="ARBA00022989"/>
    </source>
</evidence>
<dbReference type="PANTHER" id="PTHR28650">
    <property type="entry name" value="PHOSPHATIDYLINOSITOL-GLYCAN BIOSYNTHESIS CLASS X PROTEIN"/>
    <property type="match status" value="1"/>
</dbReference>
<proteinExistence type="inferred from homology"/>
<evidence type="ECO:0000256" key="8">
    <source>
        <dbReference type="ARBA" id="ARBA00023136"/>
    </source>
</evidence>
<evidence type="ECO:0000256" key="11">
    <source>
        <dbReference type="SAM" id="MobiDB-lite"/>
    </source>
</evidence>
<dbReference type="OMA" id="ALSKYMW"/>
<evidence type="ECO:0000256" key="5">
    <source>
        <dbReference type="ARBA" id="ARBA00022692"/>
    </source>
</evidence>
<dbReference type="Pfam" id="PF08320">
    <property type="entry name" value="PIG-X"/>
    <property type="match status" value="1"/>
</dbReference>
<keyword evidence="7 10" id="KW-1133">Transmembrane helix</keyword>
<dbReference type="EMBL" id="VCGU01000458">
    <property type="protein sequence ID" value="TRY62805.1"/>
    <property type="molecule type" value="Genomic_DNA"/>
</dbReference>
<organism evidence="12 13">
    <name type="scientific">Tigriopus californicus</name>
    <name type="common">Marine copepod</name>
    <dbReference type="NCBI Taxonomy" id="6832"/>
    <lineage>
        <taxon>Eukaryota</taxon>
        <taxon>Metazoa</taxon>
        <taxon>Ecdysozoa</taxon>
        <taxon>Arthropoda</taxon>
        <taxon>Crustacea</taxon>
        <taxon>Multicrustacea</taxon>
        <taxon>Hexanauplia</taxon>
        <taxon>Copepoda</taxon>
        <taxon>Harpacticoida</taxon>
        <taxon>Harpacticidae</taxon>
        <taxon>Tigriopus</taxon>
    </lineage>
</organism>
<comment type="pathway">
    <text evidence="2 10">Glycolipid biosynthesis; glycosylphosphatidylinositol-anchor biosynthesis.</text>
</comment>
<keyword evidence="8 10" id="KW-0472">Membrane</keyword>